<keyword evidence="8" id="KW-0406">Ion transport</keyword>
<dbReference type="AlphaFoldDB" id="A0A7U0KSK8"/>
<dbReference type="Pfam" id="PF00119">
    <property type="entry name" value="ATP-synt_A"/>
    <property type="match status" value="1"/>
</dbReference>
<feature type="transmembrane region" description="Helical" evidence="12">
    <location>
        <begin position="179"/>
        <end position="198"/>
    </location>
</feature>
<dbReference type="PANTHER" id="PTHR11410:SF0">
    <property type="entry name" value="ATP SYNTHASE SUBUNIT A"/>
    <property type="match status" value="1"/>
</dbReference>
<dbReference type="GO" id="GO:0045259">
    <property type="term" value="C:proton-transporting ATP synthase complex"/>
    <property type="evidence" value="ECO:0007669"/>
    <property type="project" value="UniProtKB-KW"/>
</dbReference>
<dbReference type="FunFam" id="1.20.120.220:FF:000003">
    <property type="entry name" value="ATP synthase subunit a"/>
    <property type="match status" value="1"/>
</dbReference>
<sequence>MIKILTSPLEQFQIVPVLPIYVLNFNFSVTNSTLVLLLGICSFFLFLQSIMQKHSFLFFVPRRWQNLVEFFFQMIATLLIKDIVGPHGQKFFPYVLSIFLFILVCNLIGLIPYSFTATSHLIFTFSLAFLIFFGINFVSLRKHGILFFSLFLPSGSSLGLAFILVPIELLSYFVRPVSLSVRLFANMMAGHTLLKVVAGFAWNMMSFGKSFLFVAHFIPLSILVVVMVLEFGVAIIQAYVFTILICIYLNDGLHLH</sequence>
<evidence type="ECO:0000256" key="7">
    <source>
        <dbReference type="ARBA" id="ARBA00022989"/>
    </source>
</evidence>
<protein>
    <recommendedName>
        <fullName evidence="11">ATP synthase subunit a</fullName>
    </recommendedName>
</protein>
<proteinExistence type="inferred from homology"/>
<dbReference type="PRINTS" id="PR00123">
    <property type="entry name" value="ATPASEA"/>
</dbReference>
<evidence type="ECO:0000256" key="10">
    <source>
        <dbReference type="ARBA" id="ARBA00023310"/>
    </source>
</evidence>
<dbReference type="RefSeq" id="YP_010152768.1">
    <property type="nucleotide sequence ID" value="NC_057169.1"/>
</dbReference>
<evidence type="ECO:0000256" key="2">
    <source>
        <dbReference type="ARBA" id="ARBA00006810"/>
    </source>
</evidence>
<dbReference type="EMBL" id="MW438350">
    <property type="protein sequence ID" value="QQW50416.1"/>
    <property type="molecule type" value="Genomic_DNA"/>
</dbReference>
<organism evidence="13">
    <name type="scientific">Aureoumbra lagunensis</name>
    <dbReference type="NCBI Taxonomy" id="44058"/>
    <lineage>
        <taxon>Eukaryota</taxon>
        <taxon>Sar</taxon>
        <taxon>Stramenopiles</taxon>
        <taxon>Ochrophyta</taxon>
        <taxon>Pelagophyceae</taxon>
        <taxon>Pelagomonadales</taxon>
        <taxon>Aureoumbra</taxon>
    </lineage>
</organism>
<evidence type="ECO:0000256" key="8">
    <source>
        <dbReference type="ARBA" id="ARBA00023065"/>
    </source>
</evidence>
<dbReference type="SUPFAM" id="SSF81336">
    <property type="entry name" value="F1F0 ATP synthase subunit A"/>
    <property type="match status" value="1"/>
</dbReference>
<dbReference type="InterPro" id="IPR045083">
    <property type="entry name" value="ATP_synth_F0_asu_bact/mt"/>
</dbReference>
<dbReference type="NCBIfam" id="NF004482">
    <property type="entry name" value="PRK05815.2-4"/>
    <property type="match status" value="1"/>
</dbReference>
<dbReference type="InterPro" id="IPR023011">
    <property type="entry name" value="ATP_synth_F0_asu_AS"/>
</dbReference>
<dbReference type="HAMAP" id="MF_01393">
    <property type="entry name" value="ATP_synth_a_bact"/>
    <property type="match status" value="1"/>
</dbReference>
<feature type="transmembrane region" description="Helical" evidence="12">
    <location>
        <begin position="121"/>
        <end position="138"/>
    </location>
</feature>
<comment type="similarity">
    <text evidence="2">Belongs to the ATPase A chain family.</text>
</comment>
<accession>A0A7U0KSK8</accession>
<name>A0A7U0KSK8_9STRA</name>
<dbReference type="PROSITE" id="PS00449">
    <property type="entry name" value="ATPASE_A"/>
    <property type="match status" value="1"/>
</dbReference>
<evidence type="ECO:0000256" key="9">
    <source>
        <dbReference type="ARBA" id="ARBA00023136"/>
    </source>
</evidence>
<evidence type="ECO:0000256" key="3">
    <source>
        <dbReference type="ARBA" id="ARBA00022448"/>
    </source>
</evidence>
<keyword evidence="7 12" id="KW-1133">Transmembrane helix</keyword>
<keyword evidence="4" id="KW-0138">CF(0)</keyword>
<keyword evidence="10" id="KW-0066">ATP synthesis</keyword>
<feature type="transmembrane region" description="Helical" evidence="12">
    <location>
        <begin position="145"/>
        <end position="167"/>
    </location>
</feature>
<dbReference type="GO" id="GO:0046933">
    <property type="term" value="F:proton-transporting ATP synthase activity, rotational mechanism"/>
    <property type="evidence" value="ECO:0007669"/>
    <property type="project" value="TreeGrafter"/>
</dbReference>
<keyword evidence="3" id="KW-0813">Transport</keyword>
<evidence type="ECO:0000256" key="1">
    <source>
        <dbReference type="ARBA" id="ARBA00004448"/>
    </source>
</evidence>
<keyword evidence="9 12" id="KW-0472">Membrane</keyword>
<feature type="transmembrane region" description="Helical" evidence="12">
    <location>
        <begin position="91"/>
        <end position="115"/>
    </location>
</feature>
<feature type="transmembrane region" description="Helical" evidence="12">
    <location>
        <begin position="210"/>
        <end position="229"/>
    </location>
</feature>
<dbReference type="InterPro" id="IPR035908">
    <property type="entry name" value="F0_ATP_A_sf"/>
</dbReference>
<evidence type="ECO:0000256" key="4">
    <source>
        <dbReference type="ARBA" id="ARBA00022547"/>
    </source>
</evidence>
<dbReference type="Gene3D" id="1.20.120.220">
    <property type="entry name" value="ATP synthase, F0 complex, subunit A"/>
    <property type="match status" value="1"/>
</dbReference>
<keyword evidence="6" id="KW-0375">Hydrogen ion transport</keyword>
<evidence type="ECO:0000256" key="5">
    <source>
        <dbReference type="ARBA" id="ARBA00022692"/>
    </source>
</evidence>
<dbReference type="CDD" id="cd00310">
    <property type="entry name" value="ATP-synt_Fo_a_6"/>
    <property type="match status" value="1"/>
</dbReference>
<evidence type="ECO:0000256" key="11">
    <source>
        <dbReference type="RuleBase" id="RU004450"/>
    </source>
</evidence>
<feature type="transmembrane region" description="Helical" evidence="12">
    <location>
        <begin position="21"/>
        <end position="47"/>
    </location>
</feature>
<evidence type="ECO:0000313" key="13">
    <source>
        <dbReference type="EMBL" id="QQW50416.1"/>
    </source>
</evidence>
<dbReference type="GeneID" id="67154326"/>
<gene>
    <name evidence="13" type="primary">atp6</name>
</gene>
<reference evidence="13" key="1">
    <citation type="journal article" date="2021" name="Genome Biol. Evol.">
        <title>Mitochondrial genome evolution in pelagophyte algae.</title>
        <authorList>
            <person name="Sibbald S.J."/>
            <person name="Lawton M."/>
            <person name="Archibald J.M."/>
        </authorList>
    </citation>
    <scope>NUCLEOTIDE SEQUENCE</scope>
    <source>
        <strain evidence="13">CCMP1510</strain>
    </source>
</reference>
<dbReference type="PANTHER" id="PTHR11410">
    <property type="entry name" value="ATP SYNTHASE SUBUNIT A"/>
    <property type="match status" value="1"/>
</dbReference>
<keyword evidence="5 12" id="KW-0812">Transmembrane</keyword>
<feature type="transmembrane region" description="Helical" evidence="12">
    <location>
        <begin position="235"/>
        <end position="253"/>
    </location>
</feature>
<evidence type="ECO:0000256" key="6">
    <source>
        <dbReference type="ARBA" id="ARBA00022781"/>
    </source>
</evidence>
<evidence type="ECO:0000256" key="12">
    <source>
        <dbReference type="SAM" id="Phobius"/>
    </source>
</evidence>
<dbReference type="GO" id="GO:0005743">
    <property type="term" value="C:mitochondrial inner membrane"/>
    <property type="evidence" value="ECO:0007669"/>
    <property type="project" value="UniProtKB-SubCell"/>
</dbReference>
<geneLocation type="mitochondrion" evidence="13"/>
<keyword evidence="13" id="KW-0496">Mitochondrion</keyword>
<comment type="subcellular location">
    <subcellularLocation>
        <location evidence="1 11">Mitochondrion inner membrane</location>
        <topology evidence="1 11">Multi-pass membrane protein</topology>
    </subcellularLocation>
</comment>
<dbReference type="NCBIfam" id="TIGR01131">
    <property type="entry name" value="ATP_synt_6_or_A"/>
    <property type="match status" value="1"/>
</dbReference>
<dbReference type="InterPro" id="IPR000568">
    <property type="entry name" value="ATP_synth_F0_asu"/>
</dbReference>